<dbReference type="AlphaFoldDB" id="A0A7G9W4U3"/>
<dbReference type="SUPFAM" id="SSF158397">
    <property type="entry name" value="TM1646-like"/>
    <property type="match status" value="1"/>
</dbReference>
<keyword evidence="2" id="KW-1185">Reference proteome</keyword>
<protein>
    <submittedName>
        <fullName evidence="1">YaaR family protein</fullName>
    </submittedName>
</protein>
<organism evidence="1 2">
    <name type="scientific">Alkalicella caledoniensis</name>
    <dbReference type="NCBI Taxonomy" id="2731377"/>
    <lineage>
        <taxon>Bacteria</taxon>
        <taxon>Bacillati</taxon>
        <taxon>Bacillota</taxon>
        <taxon>Clostridia</taxon>
        <taxon>Eubacteriales</taxon>
        <taxon>Proteinivoracaceae</taxon>
        <taxon>Alkalicella</taxon>
    </lineage>
</organism>
<dbReference type="KEGG" id="acae:HYG86_02500"/>
<dbReference type="EMBL" id="CP058559">
    <property type="protein sequence ID" value="QNO13705.1"/>
    <property type="molecule type" value="Genomic_DNA"/>
</dbReference>
<dbReference type="RefSeq" id="WP_213167372.1">
    <property type="nucleotide sequence ID" value="NZ_CP058559.1"/>
</dbReference>
<reference evidence="1 2" key="1">
    <citation type="submission" date="2020-07" db="EMBL/GenBank/DDBJ databases">
        <title>Alkalicella. sp. LB2 genome.</title>
        <authorList>
            <person name="Postec A."/>
            <person name="Quemeneur M."/>
        </authorList>
    </citation>
    <scope>NUCLEOTIDE SEQUENCE [LARGE SCALE GENOMIC DNA]</scope>
    <source>
        <strain evidence="1 2">LB2</strain>
    </source>
</reference>
<gene>
    <name evidence="1" type="ORF">HYG86_02500</name>
</gene>
<proteinExistence type="predicted"/>
<dbReference type="InterPro" id="IPR024042">
    <property type="entry name" value="TM1646-like_dom_sf"/>
</dbReference>
<accession>A0A7G9W4U3</accession>
<dbReference type="Gene3D" id="1.20.120.490">
    <property type="entry name" value="Hypothetical protein TM1646-like domain"/>
    <property type="match status" value="1"/>
</dbReference>
<dbReference type="Pfam" id="PF03885">
    <property type="entry name" value="DUF327"/>
    <property type="match status" value="1"/>
</dbReference>
<sequence length="148" mass="17172">MARIVNSKNSMSNTRLIDNVRLNRSGIDQKVSPFELQFKISHLKSELDQLLVDIDEQGKSLSEKMTLKDLKKYHSLIASYIKKATGEMYRLKSENGDYYNPHKIYMTIEKIDEELENITQNLLSTESDNLYVLDKINFIKGLLINIEV</sequence>
<dbReference type="Proteomes" id="UP000516160">
    <property type="component" value="Chromosome"/>
</dbReference>
<name>A0A7G9W4U3_ALKCA</name>
<evidence type="ECO:0000313" key="1">
    <source>
        <dbReference type="EMBL" id="QNO13705.1"/>
    </source>
</evidence>
<dbReference type="InterPro" id="IPR005585">
    <property type="entry name" value="DUF327"/>
</dbReference>
<evidence type="ECO:0000313" key="2">
    <source>
        <dbReference type="Proteomes" id="UP000516160"/>
    </source>
</evidence>